<dbReference type="EMBL" id="AMQN01012421">
    <property type="status" value="NOT_ANNOTATED_CDS"/>
    <property type="molecule type" value="Genomic_DNA"/>
</dbReference>
<feature type="compositionally biased region" description="Polar residues" evidence="3">
    <location>
        <begin position="331"/>
        <end position="345"/>
    </location>
</feature>
<dbReference type="Gene3D" id="1.10.10.10">
    <property type="entry name" value="Winged helix-like DNA-binding domain superfamily/Winged helix DNA-binding domain"/>
    <property type="match status" value="1"/>
</dbReference>
<name>R7TT46_CAPTE</name>
<proteinExistence type="predicted"/>
<dbReference type="InterPro" id="IPR036388">
    <property type="entry name" value="WH-like_DNA-bd_sf"/>
</dbReference>
<dbReference type="PROSITE" id="PS50039">
    <property type="entry name" value="FORK_HEAD_3"/>
    <property type="match status" value="1"/>
</dbReference>
<dbReference type="SMART" id="SM00339">
    <property type="entry name" value="FH"/>
    <property type="match status" value="1"/>
</dbReference>
<keyword evidence="2" id="KW-0539">Nucleus</keyword>
<dbReference type="InterPro" id="IPR036390">
    <property type="entry name" value="WH_DNA-bd_sf"/>
</dbReference>
<evidence type="ECO:0000256" key="3">
    <source>
        <dbReference type="SAM" id="MobiDB-lite"/>
    </source>
</evidence>
<reference evidence="7" key="1">
    <citation type="submission" date="2012-12" db="EMBL/GenBank/DDBJ databases">
        <authorList>
            <person name="Hellsten U."/>
            <person name="Grimwood J."/>
            <person name="Chapman J.A."/>
            <person name="Shapiro H."/>
            <person name="Aerts A."/>
            <person name="Otillar R.P."/>
            <person name="Terry A.Y."/>
            <person name="Boore J.L."/>
            <person name="Simakov O."/>
            <person name="Marletaz F."/>
            <person name="Cho S.-J."/>
            <person name="Edsinger-Gonzales E."/>
            <person name="Havlak P."/>
            <person name="Kuo D.-H."/>
            <person name="Larsson T."/>
            <person name="Lv J."/>
            <person name="Arendt D."/>
            <person name="Savage R."/>
            <person name="Osoegawa K."/>
            <person name="de Jong P."/>
            <person name="Lindberg D.R."/>
            <person name="Seaver E.C."/>
            <person name="Weisblat D.A."/>
            <person name="Putnam N.H."/>
            <person name="Grigoriev I.V."/>
            <person name="Rokhsar D.S."/>
        </authorList>
    </citation>
    <scope>NUCLEOTIDE SEQUENCE</scope>
    <source>
        <strain evidence="7">I ESC-2004</strain>
    </source>
</reference>
<evidence type="ECO:0000313" key="6">
    <source>
        <dbReference type="EnsemblMetazoa" id="CapteP203449"/>
    </source>
</evidence>
<dbReference type="EnsemblMetazoa" id="CapteT203449">
    <property type="protein sequence ID" value="CapteP203449"/>
    <property type="gene ID" value="CapteG203449"/>
</dbReference>
<dbReference type="HOGENOM" id="CLU_740210_0_0_1"/>
<feature type="compositionally biased region" description="Low complexity" evidence="3">
    <location>
        <begin position="70"/>
        <end position="90"/>
    </location>
</feature>
<dbReference type="Pfam" id="PF00250">
    <property type="entry name" value="Forkhead"/>
    <property type="match status" value="1"/>
</dbReference>
<dbReference type="GO" id="GO:0005634">
    <property type="term" value="C:nucleus"/>
    <property type="evidence" value="ECO:0007669"/>
    <property type="project" value="UniProtKB-SubCell"/>
</dbReference>
<feature type="region of interest" description="Disordered" evidence="3">
    <location>
        <begin position="331"/>
        <end position="356"/>
    </location>
</feature>
<evidence type="ECO:0000313" key="7">
    <source>
        <dbReference type="Proteomes" id="UP000014760"/>
    </source>
</evidence>
<dbReference type="InterPro" id="IPR001766">
    <property type="entry name" value="Fork_head_dom"/>
</dbReference>
<comment type="subcellular location">
    <subcellularLocation>
        <location evidence="2">Nucleus</location>
    </subcellularLocation>
</comment>
<evidence type="ECO:0000256" key="1">
    <source>
        <dbReference type="ARBA" id="ARBA00023125"/>
    </source>
</evidence>
<dbReference type="Proteomes" id="UP000014760">
    <property type="component" value="Unassembled WGS sequence"/>
</dbReference>
<sequence>MESINQSFGNFQHFIGSLPPADCAFVNPTRSFGTSRQLYHHKPAAPYEKPLFSQHQQQPQMQECLYQEPQYPQSQLQQQNQQPQLHQFQQVPPPAQHQFHPYRQSQLHHHQYRHQLQQPQPQQYPQLQQLQQSQLQQQQQLAPIGNPEEASPVTGDSLIRMAFTLATEDQSSVEVPQQPQTQAQSALLPAVHAPPTLQQQISKYPTDVIIAPLELAAALLEGEQQNPVPGAAVLIPDAPKTRGPLPATGSFGEHIGRAFAEAESSRLHLHDLYEYFLKKFGGLDPEDRKWRSSIRNKLSASECFVKGKEKVGGKRGGRWSVSDEHLEEFRNNNFHSTTVKKTSPTPEKADGDLSNKSNFEKFADVLTEYPTSEQ</sequence>
<dbReference type="AlphaFoldDB" id="R7TT46"/>
<reference evidence="5 7" key="2">
    <citation type="journal article" date="2013" name="Nature">
        <title>Insights into bilaterian evolution from three spiralian genomes.</title>
        <authorList>
            <person name="Simakov O."/>
            <person name="Marletaz F."/>
            <person name="Cho S.J."/>
            <person name="Edsinger-Gonzales E."/>
            <person name="Havlak P."/>
            <person name="Hellsten U."/>
            <person name="Kuo D.H."/>
            <person name="Larsson T."/>
            <person name="Lv J."/>
            <person name="Arendt D."/>
            <person name="Savage R."/>
            <person name="Osoegawa K."/>
            <person name="de Jong P."/>
            <person name="Grimwood J."/>
            <person name="Chapman J.A."/>
            <person name="Shapiro H."/>
            <person name="Aerts A."/>
            <person name="Otillar R.P."/>
            <person name="Terry A.Y."/>
            <person name="Boore J.L."/>
            <person name="Grigoriev I.V."/>
            <person name="Lindberg D.R."/>
            <person name="Seaver E.C."/>
            <person name="Weisblat D.A."/>
            <person name="Putnam N.H."/>
            <person name="Rokhsar D.S."/>
        </authorList>
    </citation>
    <scope>NUCLEOTIDE SEQUENCE</scope>
    <source>
        <strain evidence="5 7">I ESC-2004</strain>
    </source>
</reference>
<keyword evidence="1 2" id="KW-0238">DNA-binding</keyword>
<dbReference type="STRING" id="283909.R7TT46"/>
<accession>R7TT46</accession>
<feature type="DNA-binding region" description="Fork-head" evidence="2">
    <location>
        <begin position="250"/>
        <end position="344"/>
    </location>
</feature>
<dbReference type="SUPFAM" id="SSF46785">
    <property type="entry name" value="Winged helix' DNA-binding domain"/>
    <property type="match status" value="1"/>
</dbReference>
<dbReference type="GO" id="GO:0043565">
    <property type="term" value="F:sequence-specific DNA binding"/>
    <property type="evidence" value="ECO:0007669"/>
    <property type="project" value="InterPro"/>
</dbReference>
<evidence type="ECO:0000256" key="2">
    <source>
        <dbReference type="PROSITE-ProRule" id="PRU00089"/>
    </source>
</evidence>
<keyword evidence="7" id="KW-1185">Reference proteome</keyword>
<feature type="region of interest" description="Disordered" evidence="3">
    <location>
        <begin position="70"/>
        <end position="153"/>
    </location>
</feature>
<dbReference type="GO" id="GO:0003700">
    <property type="term" value="F:DNA-binding transcription factor activity"/>
    <property type="evidence" value="ECO:0007669"/>
    <property type="project" value="InterPro"/>
</dbReference>
<feature type="compositionally biased region" description="Low complexity" evidence="3">
    <location>
        <begin position="114"/>
        <end position="141"/>
    </location>
</feature>
<dbReference type="EMBL" id="KB309512">
    <property type="protein sequence ID" value="ELT94205.1"/>
    <property type="molecule type" value="Genomic_DNA"/>
</dbReference>
<feature type="compositionally biased region" description="Basic and acidic residues" evidence="3">
    <location>
        <begin position="347"/>
        <end position="356"/>
    </location>
</feature>
<reference evidence="6" key="3">
    <citation type="submission" date="2015-06" db="UniProtKB">
        <authorList>
            <consortium name="EnsemblMetazoa"/>
        </authorList>
    </citation>
    <scope>IDENTIFICATION</scope>
</reference>
<gene>
    <name evidence="5" type="ORF">CAPTEDRAFT_203449</name>
</gene>
<feature type="domain" description="Fork-head" evidence="4">
    <location>
        <begin position="250"/>
        <end position="344"/>
    </location>
</feature>
<evidence type="ECO:0000259" key="4">
    <source>
        <dbReference type="PROSITE" id="PS50039"/>
    </source>
</evidence>
<organism evidence="5">
    <name type="scientific">Capitella teleta</name>
    <name type="common">Polychaete worm</name>
    <dbReference type="NCBI Taxonomy" id="283909"/>
    <lineage>
        <taxon>Eukaryota</taxon>
        <taxon>Metazoa</taxon>
        <taxon>Spiralia</taxon>
        <taxon>Lophotrochozoa</taxon>
        <taxon>Annelida</taxon>
        <taxon>Polychaeta</taxon>
        <taxon>Sedentaria</taxon>
        <taxon>Scolecida</taxon>
        <taxon>Capitellidae</taxon>
        <taxon>Capitella</taxon>
    </lineage>
</organism>
<protein>
    <recommendedName>
        <fullName evidence="4">Fork-head domain-containing protein</fullName>
    </recommendedName>
</protein>
<evidence type="ECO:0000313" key="5">
    <source>
        <dbReference type="EMBL" id="ELT94205.1"/>
    </source>
</evidence>